<feature type="region of interest" description="Disordered" evidence="2">
    <location>
        <begin position="204"/>
        <end position="224"/>
    </location>
</feature>
<accession>A0AAD6TGF6</accession>
<comment type="caution">
    <text evidence="3">The sequence shown here is derived from an EMBL/GenBank/DDBJ whole genome shotgun (WGS) entry which is preliminary data.</text>
</comment>
<evidence type="ECO:0008006" key="5">
    <source>
        <dbReference type="Google" id="ProtNLM"/>
    </source>
</evidence>
<reference evidence="3" key="1">
    <citation type="submission" date="2023-03" db="EMBL/GenBank/DDBJ databases">
        <title>Massive genome expansion in bonnet fungi (Mycena s.s.) driven by repeated elements and novel gene families across ecological guilds.</title>
        <authorList>
            <consortium name="Lawrence Berkeley National Laboratory"/>
            <person name="Harder C.B."/>
            <person name="Miyauchi S."/>
            <person name="Viragh M."/>
            <person name="Kuo A."/>
            <person name="Thoen E."/>
            <person name="Andreopoulos B."/>
            <person name="Lu D."/>
            <person name="Skrede I."/>
            <person name="Drula E."/>
            <person name="Henrissat B."/>
            <person name="Morin E."/>
            <person name="Kohler A."/>
            <person name="Barry K."/>
            <person name="LaButti K."/>
            <person name="Morin E."/>
            <person name="Salamov A."/>
            <person name="Lipzen A."/>
            <person name="Mereny Z."/>
            <person name="Hegedus B."/>
            <person name="Baldrian P."/>
            <person name="Stursova M."/>
            <person name="Weitz H."/>
            <person name="Taylor A."/>
            <person name="Grigoriev I.V."/>
            <person name="Nagy L.G."/>
            <person name="Martin F."/>
            <person name="Kauserud H."/>
        </authorList>
    </citation>
    <scope>NUCLEOTIDE SEQUENCE</scope>
    <source>
        <strain evidence="3">CBHHK200</strain>
    </source>
</reference>
<dbReference type="InterPro" id="IPR032675">
    <property type="entry name" value="LRR_dom_sf"/>
</dbReference>
<sequence length="473" mass="53854">MSRQNDDLRTRLEESNTAISEQQALLDKVKKVMVKLQADRHLIQGQLDCIVYPVQSLPLDVTLEIFGHCKSSDWFPNRYVYYGSWSPTTLFRVCRSWREISLAAPNLWTTVSLALPYGRGHYWVGRYLDYRATIAQDRPLSVELRSEDLVENLGGMAFVALIRCLAPRLQSLKLNVAISGLFELDRNPLAFPLLRKLDITSMTKTSRRRPSNKLSPMRPSSGKFVRDRGRSIFPGCNSKNMTANLSLWETVEATFRLNTYKAALGDLEPLYHFHLQTLTLSGSYSLVDGYINVLSLLALPTLRNLHLINTRKADTEPIRLFLSRHAAQLRTAQFSGCTMEVITIDSLRSLVNLANLTLELGREPMPYIHEFIRELEDPEKAFLPQLRCISLLECMCLMNSTDIEMVARGLSTRWETSNNQLASFRLEPSGSIDGTMAPEFRKIRPSLDLLTALARRGMHVYAGTRDTNYVWCN</sequence>
<gene>
    <name evidence="3" type="ORF">C8F04DRAFT_1228618</name>
</gene>
<dbReference type="Gene3D" id="3.80.10.10">
    <property type="entry name" value="Ribonuclease Inhibitor"/>
    <property type="match status" value="1"/>
</dbReference>
<dbReference type="AlphaFoldDB" id="A0AAD6TGF6"/>
<keyword evidence="1" id="KW-0175">Coiled coil</keyword>
<proteinExistence type="predicted"/>
<protein>
    <recommendedName>
        <fullName evidence="5">F-box domain-containing protein</fullName>
    </recommendedName>
</protein>
<evidence type="ECO:0000313" key="3">
    <source>
        <dbReference type="EMBL" id="KAJ7044891.1"/>
    </source>
</evidence>
<evidence type="ECO:0000313" key="4">
    <source>
        <dbReference type="Proteomes" id="UP001218188"/>
    </source>
</evidence>
<feature type="coiled-coil region" evidence="1">
    <location>
        <begin position="5"/>
        <end position="39"/>
    </location>
</feature>
<evidence type="ECO:0000256" key="2">
    <source>
        <dbReference type="SAM" id="MobiDB-lite"/>
    </source>
</evidence>
<dbReference type="EMBL" id="JARJCM010000006">
    <property type="protein sequence ID" value="KAJ7044891.1"/>
    <property type="molecule type" value="Genomic_DNA"/>
</dbReference>
<organism evidence="3 4">
    <name type="scientific">Mycena alexandri</name>
    <dbReference type="NCBI Taxonomy" id="1745969"/>
    <lineage>
        <taxon>Eukaryota</taxon>
        <taxon>Fungi</taxon>
        <taxon>Dikarya</taxon>
        <taxon>Basidiomycota</taxon>
        <taxon>Agaricomycotina</taxon>
        <taxon>Agaricomycetes</taxon>
        <taxon>Agaricomycetidae</taxon>
        <taxon>Agaricales</taxon>
        <taxon>Marasmiineae</taxon>
        <taxon>Mycenaceae</taxon>
        <taxon>Mycena</taxon>
    </lineage>
</organism>
<name>A0AAD6TGF6_9AGAR</name>
<keyword evidence="4" id="KW-1185">Reference proteome</keyword>
<evidence type="ECO:0000256" key="1">
    <source>
        <dbReference type="SAM" id="Coils"/>
    </source>
</evidence>
<dbReference type="Proteomes" id="UP001218188">
    <property type="component" value="Unassembled WGS sequence"/>
</dbReference>